<dbReference type="Proteomes" id="UP000669179">
    <property type="component" value="Unassembled WGS sequence"/>
</dbReference>
<reference evidence="1" key="1">
    <citation type="submission" date="2021-03" db="EMBL/GenBank/DDBJ databases">
        <authorList>
            <person name="Kanchanasin P."/>
            <person name="Saeng-In P."/>
            <person name="Phongsopitanun W."/>
            <person name="Yuki M."/>
            <person name="Kudo T."/>
            <person name="Ohkuma M."/>
            <person name="Tanasupawat S."/>
        </authorList>
    </citation>
    <scope>NUCLEOTIDE SEQUENCE</scope>
    <source>
        <strain evidence="1">GKU 128</strain>
    </source>
</reference>
<name>A0A939PBI7_9ACTN</name>
<gene>
    <name evidence="1" type="ORF">J4573_07950</name>
</gene>
<evidence type="ECO:0000313" key="1">
    <source>
        <dbReference type="EMBL" id="MBO2447018.1"/>
    </source>
</evidence>
<organism evidence="1 2">
    <name type="scientific">Actinomadura barringtoniae</name>
    <dbReference type="NCBI Taxonomy" id="1427535"/>
    <lineage>
        <taxon>Bacteria</taxon>
        <taxon>Bacillati</taxon>
        <taxon>Actinomycetota</taxon>
        <taxon>Actinomycetes</taxon>
        <taxon>Streptosporangiales</taxon>
        <taxon>Thermomonosporaceae</taxon>
        <taxon>Actinomadura</taxon>
    </lineage>
</organism>
<dbReference type="EMBL" id="JAGEOJ010000003">
    <property type="protein sequence ID" value="MBO2447018.1"/>
    <property type="molecule type" value="Genomic_DNA"/>
</dbReference>
<sequence length="73" mass="8438">MTDSPLPDGDDHQVIRLGAEEAVIVPLEEYRWLRKVHDWQQGTGRVRTNAEEFLKLSGLSEEDQQKLRDKHGI</sequence>
<dbReference type="RefSeq" id="WP_208254622.1">
    <property type="nucleotide sequence ID" value="NZ_JAGEOJ010000003.1"/>
</dbReference>
<keyword evidence="2" id="KW-1185">Reference proteome</keyword>
<comment type="caution">
    <text evidence="1">The sequence shown here is derived from an EMBL/GenBank/DDBJ whole genome shotgun (WGS) entry which is preliminary data.</text>
</comment>
<protein>
    <submittedName>
        <fullName evidence="1">Uncharacterized protein</fullName>
    </submittedName>
</protein>
<dbReference type="AlphaFoldDB" id="A0A939PBI7"/>
<accession>A0A939PBI7</accession>
<evidence type="ECO:0000313" key="2">
    <source>
        <dbReference type="Proteomes" id="UP000669179"/>
    </source>
</evidence>
<proteinExistence type="predicted"/>